<evidence type="ECO:0000256" key="2">
    <source>
        <dbReference type="ARBA" id="ARBA00004878"/>
    </source>
</evidence>
<keyword evidence="6" id="KW-0963">Cytoplasm</keyword>
<comment type="subunit">
    <text evidence="4">Homotetramer.</text>
</comment>
<dbReference type="SMART" id="SM01130">
    <property type="entry name" value="DHDPS"/>
    <property type="match status" value="1"/>
</dbReference>
<dbReference type="EC" id="4.1.3.3" evidence="5"/>
<comment type="similarity">
    <text evidence="3">Belongs to the DapA family. NanA subfamily.</text>
</comment>
<feature type="binding site" evidence="13">
    <location>
        <position position="49"/>
    </location>
    <ligand>
        <name>pyruvate</name>
        <dbReference type="ChEBI" id="CHEBI:15361"/>
    </ligand>
</feature>
<evidence type="ECO:0000313" key="14">
    <source>
        <dbReference type="EMBL" id="KAL1513678.1"/>
    </source>
</evidence>
<gene>
    <name evidence="14" type="ORF">ABEB36_003056</name>
</gene>
<evidence type="ECO:0000256" key="8">
    <source>
        <dbReference type="ARBA" id="ARBA00023270"/>
    </source>
</evidence>
<dbReference type="Gene3D" id="3.20.20.70">
    <property type="entry name" value="Aldolase class I"/>
    <property type="match status" value="1"/>
</dbReference>
<evidence type="ECO:0000256" key="12">
    <source>
        <dbReference type="PIRSR" id="PIRSR001365-1"/>
    </source>
</evidence>
<feature type="active site" description="Proton donor/acceptor" evidence="12">
    <location>
        <position position="140"/>
    </location>
</feature>
<comment type="caution">
    <text evidence="14">The sequence shown here is derived from an EMBL/GenBank/DDBJ whole genome shotgun (WGS) entry which is preliminary data.</text>
</comment>
<dbReference type="PIRSF" id="PIRSF001365">
    <property type="entry name" value="DHDPS"/>
    <property type="match status" value="1"/>
</dbReference>
<dbReference type="GO" id="GO:0008747">
    <property type="term" value="F:N-acetylneuraminate lyase activity"/>
    <property type="evidence" value="ECO:0007669"/>
    <property type="project" value="UniProtKB-EC"/>
</dbReference>
<protein>
    <recommendedName>
        <fullName evidence="5">N-acetylneuraminate lyase</fullName>
        <ecNumber evidence="5">4.1.3.3</ecNumber>
    </recommendedName>
</protein>
<comment type="subcellular location">
    <subcellularLocation>
        <location evidence="1">Cytoplasm</location>
    </subcellularLocation>
</comment>
<keyword evidence="8" id="KW-0704">Schiff base</keyword>
<feature type="active site" description="Schiff-base intermediate with substrate" evidence="12">
    <location>
        <position position="170"/>
    </location>
</feature>
<proteinExistence type="inferred from homology"/>
<evidence type="ECO:0000256" key="1">
    <source>
        <dbReference type="ARBA" id="ARBA00004496"/>
    </source>
</evidence>
<evidence type="ECO:0000256" key="9">
    <source>
        <dbReference type="ARBA" id="ARBA00023277"/>
    </source>
</evidence>
<dbReference type="InterPro" id="IPR002220">
    <property type="entry name" value="DapA-like"/>
</dbReference>
<evidence type="ECO:0000313" key="15">
    <source>
        <dbReference type="Proteomes" id="UP001566132"/>
    </source>
</evidence>
<sequence>MTKFTFKGLMAPVFNAYNDDLSVNPDIIPEYSKYLSDRGIKGVLIHGSTGELSSLTLAERKSVAEVWVAAAKERNQHVMIQVGGLPLAEVKELAKHAEQIGADSILTLPELYLKPKTSQELIDYLKEIATVVPNLPLLYYHIPMWSDVHVNMEEFLNLSVGQIPNFHGIKFTSTDLAQGYFALKAAGGKYSVLLGADPLIQPATALGFDSYIATCINFMPEQFISILNALQENKVEESRRIQQNLTAAVKVITKNGTWIPTMKAAMNFLTPIQVGLARPPLKNLTPAQLKELHLELPKHTTKFV</sequence>
<evidence type="ECO:0000256" key="4">
    <source>
        <dbReference type="ARBA" id="ARBA00011881"/>
    </source>
</evidence>
<evidence type="ECO:0000256" key="11">
    <source>
        <dbReference type="PIRNR" id="PIRNR001365"/>
    </source>
</evidence>
<evidence type="ECO:0000256" key="5">
    <source>
        <dbReference type="ARBA" id="ARBA00012911"/>
    </source>
</evidence>
<keyword evidence="15" id="KW-1185">Reference proteome</keyword>
<comment type="catalytic activity">
    <reaction evidence="10">
        <text>aceneuramate = aldehydo-N-acetyl-D-mannosamine + pyruvate</text>
        <dbReference type="Rhea" id="RHEA:23296"/>
        <dbReference type="ChEBI" id="CHEBI:15361"/>
        <dbReference type="ChEBI" id="CHEBI:17122"/>
        <dbReference type="ChEBI" id="CHEBI:173083"/>
        <dbReference type="EC" id="4.1.3.3"/>
    </reaction>
</comment>
<organism evidence="14 15">
    <name type="scientific">Hypothenemus hampei</name>
    <name type="common">Coffee berry borer</name>
    <dbReference type="NCBI Taxonomy" id="57062"/>
    <lineage>
        <taxon>Eukaryota</taxon>
        <taxon>Metazoa</taxon>
        <taxon>Ecdysozoa</taxon>
        <taxon>Arthropoda</taxon>
        <taxon>Hexapoda</taxon>
        <taxon>Insecta</taxon>
        <taxon>Pterygota</taxon>
        <taxon>Neoptera</taxon>
        <taxon>Endopterygota</taxon>
        <taxon>Coleoptera</taxon>
        <taxon>Polyphaga</taxon>
        <taxon>Cucujiformia</taxon>
        <taxon>Curculionidae</taxon>
        <taxon>Scolytinae</taxon>
        <taxon>Hypothenemus</taxon>
    </lineage>
</organism>
<reference evidence="14 15" key="1">
    <citation type="submission" date="2024-05" db="EMBL/GenBank/DDBJ databases">
        <title>Genetic variation in Jamaican populations of the coffee berry borer (Hypothenemus hampei).</title>
        <authorList>
            <person name="Errbii M."/>
            <person name="Myrie A."/>
        </authorList>
    </citation>
    <scope>NUCLEOTIDE SEQUENCE [LARGE SCALE GENOMIC DNA]</scope>
    <source>
        <strain evidence="14">JA-Hopewell-2020-01-JO</strain>
        <tissue evidence="14">Whole body</tissue>
    </source>
</reference>
<dbReference type="PRINTS" id="PR00146">
    <property type="entry name" value="DHPICSNTHASE"/>
</dbReference>
<evidence type="ECO:0000256" key="3">
    <source>
        <dbReference type="ARBA" id="ARBA00006324"/>
    </source>
</evidence>
<dbReference type="EMBL" id="JBDJPC010000002">
    <property type="protein sequence ID" value="KAL1513678.1"/>
    <property type="molecule type" value="Genomic_DNA"/>
</dbReference>
<feature type="binding site" evidence="13">
    <location>
        <position position="212"/>
    </location>
    <ligand>
        <name>pyruvate</name>
        <dbReference type="ChEBI" id="CHEBI:15361"/>
    </ligand>
</feature>
<dbReference type="GO" id="GO:0005737">
    <property type="term" value="C:cytoplasm"/>
    <property type="evidence" value="ECO:0007669"/>
    <property type="project" value="UniProtKB-SubCell"/>
</dbReference>
<keyword evidence="9" id="KW-0119">Carbohydrate metabolism</keyword>
<evidence type="ECO:0000256" key="10">
    <source>
        <dbReference type="ARBA" id="ARBA00044906"/>
    </source>
</evidence>
<dbReference type="AlphaFoldDB" id="A0ABD1F7W9"/>
<accession>A0ABD1F7W9</accession>
<dbReference type="InterPro" id="IPR013785">
    <property type="entry name" value="Aldolase_TIM"/>
</dbReference>
<evidence type="ECO:0000256" key="7">
    <source>
        <dbReference type="ARBA" id="ARBA00023239"/>
    </source>
</evidence>
<comment type="pathway">
    <text evidence="2">Amino-sugar metabolism; N-acetylneuraminate degradation.</text>
</comment>
<dbReference type="SUPFAM" id="SSF51569">
    <property type="entry name" value="Aldolase"/>
    <property type="match status" value="1"/>
</dbReference>
<evidence type="ECO:0000256" key="13">
    <source>
        <dbReference type="PIRSR" id="PIRSR001365-2"/>
    </source>
</evidence>
<keyword evidence="7 11" id="KW-0456">Lyase</keyword>
<dbReference type="PANTHER" id="PTHR12128">
    <property type="entry name" value="DIHYDRODIPICOLINATE SYNTHASE"/>
    <property type="match status" value="1"/>
</dbReference>
<name>A0ABD1F7W9_HYPHA</name>
<dbReference type="Proteomes" id="UP001566132">
    <property type="component" value="Unassembled WGS sequence"/>
</dbReference>
<dbReference type="Pfam" id="PF00701">
    <property type="entry name" value="DHDPS"/>
    <property type="match status" value="1"/>
</dbReference>
<dbReference type="PANTHER" id="PTHR12128:SF21">
    <property type="entry name" value="N-ACETYLNEURAMINATE LYASE"/>
    <property type="match status" value="1"/>
</dbReference>
<evidence type="ECO:0000256" key="6">
    <source>
        <dbReference type="ARBA" id="ARBA00022490"/>
    </source>
</evidence>